<dbReference type="EMBL" id="OC318869">
    <property type="protein sequence ID" value="CAD7403503.1"/>
    <property type="molecule type" value="Genomic_DNA"/>
</dbReference>
<dbReference type="AlphaFoldDB" id="A0A7R9CW01"/>
<comment type="similarity">
    <text evidence="2">Belongs to the SID1 family.</text>
</comment>
<evidence type="ECO:0000256" key="1">
    <source>
        <dbReference type="ARBA" id="ARBA00004141"/>
    </source>
</evidence>
<keyword evidence="3 8" id="KW-0812">Transmembrane</keyword>
<feature type="transmembrane region" description="Helical" evidence="8">
    <location>
        <begin position="53"/>
        <end position="77"/>
    </location>
</feature>
<dbReference type="GO" id="GO:0005764">
    <property type="term" value="C:lysosome"/>
    <property type="evidence" value="ECO:0007669"/>
    <property type="project" value="TreeGrafter"/>
</dbReference>
<keyword evidence="5 8" id="KW-1133">Transmembrane helix</keyword>
<keyword evidence="6 8" id="KW-0472">Membrane</keyword>
<organism evidence="9">
    <name type="scientific">Timema cristinae</name>
    <name type="common">Walking stick</name>
    <dbReference type="NCBI Taxonomy" id="61476"/>
    <lineage>
        <taxon>Eukaryota</taxon>
        <taxon>Metazoa</taxon>
        <taxon>Ecdysozoa</taxon>
        <taxon>Arthropoda</taxon>
        <taxon>Hexapoda</taxon>
        <taxon>Insecta</taxon>
        <taxon>Pterygota</taxon>
        <taxon>Neoptera</taxon>
        <taxon>Polyneoptera</taxon>
        <taxon>Phasmatodea</taxon>
        <taxon>Timematodea</taxon>
        <taxon>Timematoidea</taxon>
        <taxon>Timematidae</taxon>
        <taxon>Timema</taxon>
    </lineage>
</organism>
<protein>
    <submittedName>
        <fullName evidence="9">Uncharacterized protein</fullName>
    </submittedName>
</protein>
<reference evidence="9" key="1">
    <citation type="submission" date="2020-11" db="EMBL/GenBank/DDBJ databases">
        <authorList>
            <person name="Tran Van P."/>
        </authorList>
    </citation>
    <scope>NUCLEOTIDE SEQUENCE</scope>
</reference>
<dbReference type="InterPro" id="IPR025958">
    <property type="entry name" value="SID1_TM_fam"/>
</dbReference>
<name>A0A7R9CW01_TIMCR</name>
<evidence type="ECO:0000256" key="5">
    <source>
        <dbReference type="ARBA" id="ARBA00022989"/>
    </source>
</evidence>
<sequence>MNAGKRMFGLGYMEEGKEVDGVEFDGSVTKQFLSVADLARKDPRVLRKKSQLYLWNLLTVAVFYSLPVVQLVLTYQLGAWACEQRRSGGMVGGASLAAGIRELESDCAPSNSLSRKKFLKSLQVLDEN</sequence>
<evidence type="ECO:0000256" key="4">
    <source>
        <dbReference type="ARBA" id="ARBA00022729"/>
    </source>
</evidence>
<keyword evidence="4" id="KW-0732">Signal</keyword>
<accession>A0A7R9CW01</accession>
<evidence type="ECO:0000256" key="7">
    <source>
        <dbReference type="ARBA" id="ARBA00023180"/>
    </source>
</evidence>
<proteinExistence type="inferred from homology"/>
<evidence type="ECO:0000256" key="3">
    <source>
        <dbReference type="ARBA" id="ARBA00022692"/>
    </source>
</evidence>
<comment type="subcellular location">
    <subcellularLocation>
        <location evidence="1">Membrane</location>
        <topology evidence="1">Multi-pass membrane protein</topology>
    </subcellularLocation>
</comment>
<keyword evidence="7" id="KW-0325">Glycoprotein</keyword>
<gene>
    <name evidence="9" type="ORF">TCEB3V08_LOCUS7014</name>
</gene>
<dbReference type="PANTHER" id="PTHR12185:SF14">
    <property type="entry name" value="CHOLESTEROL UPTAKE PROTEIN 1"/>
    <property type="match status" value="1"/>
</dbReference>
<evidence type="ECO:0000313" key="9">
    <source>
        <dbReference type="EMBL" id="CAD7403503.1"/>
    </source>
</evidence>
<dbReference type="Pfam" id="PF13965">
    <property type="entry name" value="SID-1_RNA_chan"/>
    <property type="match status" value="1"/>
</dbReference>
<evidence type="ECO:0000256" key="6">
    <source>
        <dbReference type="ARBA" id="ARBA00023136"/>
    </source>
</evidence>
<dbReference type="GO" id="GO:0051033">
    <property type="term" value="F:RNA transmembrane transporter activity"/>
    <property type="evidence" value="ECO:0007669"/>
    <property type="project" value="TreeGrafter"/>
</dbReference>
<dbReference type="GO" id="GO:0005886">
    <property type="term" value="C:plasma membrane"/>
    <property type="evidence" value="ECO:0007669"/>
    <property type="project" value="TreeGrafter"/>
</dbReference>
<evidence type="ECO:0000256" key="8">
    <source>
        <dbReference type="SAM" id="Phobius"/>
    </source>
</evidence>
<dbReference type="GO" id="GO:0003725">
    <property type="term" value="F:double-stranded RNA binding"/>
    <property type="evidence" value="ECO:0007669"/>
    <property type="project" value="TreeGrafter"/>
</dbReference>
<evidence type="ECO:0000256" key="2">
    <source>
        <dbReference type="ARBA" id="ARBA00006618"/>
    </source>
</evidence>
<dbReference type="PANTHER" id="PTHR12185">
    <property type="entry name" value="SID1 TRANSMEMBRANE FAMILY MEMEBER"/>
    <property type="match status" value="1"/>
</dbReference>